<organism evidence="3 4">
    <name type="scientific">Xylaria hypoxylon</name>
    <dbReference type="NCBI Taxonomy" id="37992"/>
    <lineage>
        <taxon>Eukaryota</taxon>
        <taxon>Fungi</taxon>
        <taxon>Dikarya</taxon>
        <taxon>Ascomycota</taxon>
        <taxon>Pezizomycotina</taxon>
        <taxon>Sordariomycetes</taxon>
        <taxon>Xylariomycetidae</taxon>
        <taxon>Xylariales</taxon>
        <taxon>Xylariaceae</taxon>
        <taxon>Xylaria</taxon>
    </lineage>
</organism>
<evidence type="ECO:0000313" key="3">
    <source>
        <dbReference type="EMBL" id="TGJ80542.1"/>
    </source>
</evidence>
<feature type="domain" description="Ubiquitin 3 binding protein But2 C-terminal" evidence="2">
    <location>
        <begin position="52"/>
        <end position="197"/>
    </location>
</feature>
<evidence type="ECO:0000313" key="4">
    <source>
        <dbReference type="Proteomes" id="UP000297716"/>
    </source>
</evidence>
<feature type="signal peptide" evidence="1">
    <location>
        <begin position="1"/>
        <end position="16"/>
    </location>
</feature>
<dbReference type="Pfam" id="PF09792">
    <property type="entry name" value="But2"/>
    <property type="match status" value="1"/>
</dbReference>
<gene>
    <name evidence="3" type="ORF">E0Z10_g8220</name>
</gene>
<dbReference type="EMBL" id="SKBN01000215">
    <property type="protein sequence ID" value="TGJ80542.1"/>
    <property type="molecule type" value="Genomic_DNA"/>
</dbReference>
<comment type="caution">
    <text evidence="3">The sequence shown here is derived from an EMBL/GenBank/DDBJ whole genome shotgun (WGS) entry which is preliminary data.</text>
</comment>
<keyword evidence="4" id="KW-1185">Reference proteome</keyword>
<evidence type="ECO:0000256" key="1">
    <source>
        <dbReference type="SAM" id="SignalP"/>
    </source>
</evidence>
<accession>A0A4Z0YVV8</accession>
<keyword evidence="1" id="KW-0732">Signal</keyword>
<reference evidence="3 4" key="1">
    <citation type="submission" date="2019-03" db="EMBL/GenBank/DDBJ databases">
        <title>Draft genome sequence of Xylaria hypoxylon DSM 108379, a ubiquitous saprotrophic-parasitic fungi on hardwood.</title>
        <authorList>
            <person name="Buettner E."/>
            <person name="Leonhardt S."/>
            <person name="Gebauer A.M."/>
            <person name="Liers C."/>
            <person name="Hofrichter M."/>
            <person name="Kellner H."/>
        </authorList>
    </citation>
    <scope>NUCLEOTIDE SEQUENCE [LARGE SCALE GENOMIC DNA]</scope>
    <source>
        <strain evidence="3 4">DSM 108379</strain>
    </source>
</reference>
<name>A0A4Z0YVV8_9PEZI</name>
<sequence length="218" mass="24229">MRYISLIPFLIGAVIAAPSPYELISKRELKDHEWHHSKDTGCPAYLQAGQFEFPHYITQISAKKPNKAFGPQYNGVFTPNDISTIFSFDVPASRTDANCTLEFLFPRKYQLRTSSFLYKGGGSFFFTGYEPGSCPGPETTFNNQPKPGPFPPFPPIHMEPGYAYTIDIGPCFVGAGTCVAGVTSTNDTHFSYFQDYDECPIGIYTAYSYGLPCKPPFC</sequence>
<dbReference type="Proteomes" id="UP000297716">
    <property type="component" value="Unassembled WGS sequence"/>
</dbReference>
<dbReference type="PANTHER" id="PTHR39613">
    <property type="entry name" value="ANCHORED CELL WALL PROTEIN, PUTATIVE (AFU_ORTHOLOGUE AFUA_4G08960)-RELATED"/>
    <property type="match status" value="1"/>
</dbReference>
<dbReference type="InterPro" id="IPR018620">
    <property type="entry name" value="Ubiquitin3-bd_protein_But2_C"/>
</dbReference>
<dbReference type="AlphaFoldDB" id="A0A4Z0YVV8"/>
<protein>
    <recommendedName>
        <fullName evidence="2">Ubiquitin 3 binding protein But2 C-terminal domain-containing protein</fullName>
    </recommendedName>
</protein>
<evidence type="ECO:0000259" key="2">
    <source>
        <dbReference type="Pfam" id="PF09792"/>
    </source>
</evidence>
<feature type="chain" id="PRO_5021260010" description="Ubiquitin 3 binding protein But2 C-terminal domain-containing protein" evidence="1">
    <location>
        <begin position="17"/>
        <end position="218"/>
    </location>
</feature>
<dbReference type="PANTHER" id="PTHR39613:SF1">
    <property type="entry name" value="ANCHORED CELL WALL PROTEIN, PUTATIVE (AFU_ORTHOLOGUE AFUA_4G08960)-RELATED"/>
    <property type="match status" value="1"/>
</dbReference>
<dbReference type="OrthoDB" id="4657524at2759"/>
<proteinExistence type="predicted"/>